<dbReference type="SUPFAM" id="SSF53271">
    <property type="entry name" value="PRTase-like"/>
    <property type="match status" value="1"/>
</dbReference>
<keyword evidence="2" id="KW-0328">Glycosyltransferase</keyword>
<dbReference type="PANTHER" id="PTHR43218:SF1">
    <property type="entry name" value="PHOSPHORIBOSYLTRANSFERASE"/>
    <property type="match status" value="1"/>
</dbReference>
<evidence type="ECO:0000259" key="1">
    <source>
        <dbReference type="Pfam" id="PF00156"/>
    </source>
</evidence>
<reference evidence="2 3" key="1">
    <citation type="submission" date="2016-11" db="EMBL/GenBank/DDBJ databases">
        <authorList>
            <person name="Jaros S."/>
            <person name="Januszkiewicz K."/>
            <person name="Wedrychowicz H."/>
        </authorList>
    </citation>
    <scope>NUCLEOTIDE SEQUENCE [LARGE SCALE GENOMIC DNA]</scope>
    <source>
        <strain evidence="2 3">YL228</strain>
    </source>
</reference>
<evidence type="ECO:0000313" key="2">
    <source>
        <dbReference type="EMBL" id="SFW23733.1"/>
    </source>
</evidence>
<organism evidence="2 3">
    <name type="scientific">Ruminococcus flavefaciens</name>
    <dbReference type="NCBI Taxonomy" id="1265"/>
    <lineage>
        <taxon>Bacteria</taxon>
        <taxon>Bacillati</taxon>
        <taxon>Bacillota</taxon>
        <taxon>Clostridia</taxon>
        <taxon>Eubacteriales</taxon>
        <taxon>Oscillospiraceae</taxon>
        <taxon>Ruminococcus</taxon>
    </lineage>
</organism>
<dbReference type="Pfam" id="PF00156">
    <property type="entry name" value="Pribosyltran"/>
    <property type="match status" value="1"/>
</dbReference>
<dbReference type="Proteomes" id="UP000183461">
    <property type="component" value="Unassembled WGS sequence"/>
</dbReference>
<accession>A0A1K1MKX9</accession>
<feature type="domain" description="Phosphoribosyltransferase" evidence="1">
    <location>
        <begin position="414"/>
        <end position="517"/>
    </location>
</feature>
<proteinExistence type="predicted"/>
<gene>
    <name evidence="2" type="ORF">SAMN02910280_1299</name>
</gene>
<dbReference type="InterPro" id="IPR000836">
    <property type="entry name" value="PRTase_dom"/>
</dbReference>
<dbReference type="PANTHER" id="PTHR43218">
    <property type="entry name" value="PHOSPHORIBOSYLTRANSFERASE-RELATED"/>
    <property type="match status" value="1"/>
</dbReference>
<dbReference type="Gene3D" id="3.40.50.2020">
    <property type="match status" value="1"/>
</dbReference>
<keyword evidence="2" id="KW-0808">Transferase</keyword>
<dbReference type="InterPro" id="IPR029057">
    <property type="entry name" value="PRTase-like"/>
</dbReference>
<dbReference type="GO" id="GO:0016757">
    <property type="term" value="F:glycosyltransferase activity"/>
    <property type="evidence" value="ECO:0007669"/>
    <property type="project" value="UniProtKB-KW"/>
</dbReference>
<dbReference type="EMBL" id="FPIP01000002">
    <property type="protein sequence ID" value="SFW23733.1"/>
    <property type="molecule type" value="Genomic_DNA"/>
</dbReference>
<dbReference type="CDD" id="cd06223">
    <property type="entry name" value="PRTases_typeI"/>
    <property type="match status" value="1"/>
</dbReference>
<dbReference type="InterPro" id="IPR011101">
    <property type="entry name" value="DUF5131"/>
</dbReference>
<dbReference type="Pfam" id="PF07505">
    <property type="entry name" value="DUF5131"/>
    <property type="match status" value="1"/>
</dbReference>
<sequence length="535" mass="61225">MLRIEDYYTDALSAGIITMIEKPEIINRLMNIFYINFAGYDYNKMRVEMYPVREELEEYKDLASSILDQIQKVRVYYEGHQIALKRVLRDINHDTHLNTKVYSPVVGCPINCPYCFSRRVVEHFAITDSYRKPVFRGPYKITKDAEGNAVPELFNIESDNPIDWFLTYMSDFGCWKPEWQANVLEQIIAANELKRRKGRCCDTFQLVSKRPNGIDLSSVPTDTDMQNVVFSCTVDKNECTSRILELIDKTKNHRITACVVYQPVLEYIEPVHLDELVETFGRDNTWVVLGSEIGIDAQPMKFEWIKDIIDKCLELGIPLKMEYDIKSIVEENGYKFMVQEPKPMRETKEIRRNNLAIKTADKSEQYNIRLEGLQRNTESYIGNEKQSTAAFVRFGDVESTEENARRLLHRSPAFDIILTVESRGIPVAYEMSKQSGRRYVVARRNAKLHAGDKKEICAETANGQKLFLNESDLKTMNGKKVLIVDAVVTTGETVKAMELLVEKAGGTVAARVAVLAEGEAVNRNGIIFLQQNTAS</sequence>
<dbReference type="RefSeq" id="WP_081367792.1">
    <property type="nucleotide sequence ID" value="NZ_FPIP01000002.1"/>
</dbReference>
<dbReference type="AlphaFoldDB" id="A0A1K1MKX9"/>
<protein>
    <submittedName>
        <fullName evidence="2">Adenine/guanine phosphoribosyltransferase</fullName>
    </submittedName>
</protein>
<name>A0A1K1MKX9_RUMFL</name>
<evidence type="ECO:0000313" key="3">
    <source>
        <dbReference type="Proteomes" id="UP000183461"/>
    </source>
</evidence>